<dbReference type="PANTHER" id="PTHR19338:SF48">
    <property type="entry name" value="OS12G0166600 PROTEIN"/>
    <property type="match status" value="1"/>
</dbReference>
<dbReference type="Gene3D" id="1.20.5.4130">
    <property type="match status" value="1"/>
</dbReference>
<dbReference type="Pfam" id="PF18052">
    <property type="entry name" value="Rx_N"/>
    <property type="match status" value="1"/>
</dbReference>
<dbReference type="InterPro" id="IPR038005">
    <property type="entry name" value="RX-like_CC"/>
</dbReference>
<dbReference type="CDD" id="cd14798">
    <property type="entry name" value="RX-CC_like"/>
    <property type="match status" value="1"/>
</dbReference>
<evidence type="ECO:0000256" key="4">
    <source>
        <dbReference type="ARBA" id="ARBA00022741"/>
    </source>
</evidence>
<dbReference type="Pfam" id="PF00931">
    <property type="entry name" value="NB-ARC"/>
    <property type="match status" value="1"/>
</dbReference>
<keyword evidence="2" id="KW-0433">Leucine-rich repeat</keyword>
<reference evidence="8 9" key="1">
    <citation type="journal article" date="2019" name="Sci. Rep.">
        <title>A high-quality genome of Eragrostis curvula grass provides insights into Poaceae evolution and supports new strategies to enhance forage quality.</title>
        <authorList>
            <person name="Carballo J."/>
            <person name="Santos B.A.C.M."/>
            <person name="Zappacosta D."/>
            <person name="Garbus I."/>
            <person name="Selva J.P."/>
            <person name="Gallo C.A."/>
            <person name="Diaz A."/>
            <person name="Albertini E."/>
            <person name="Caccamo M."/>
            <person name="Echenique V."/>
        </authorList>
    </citation>
    <scope>NUCLEOTIDE SEQUENCE [LARGE SCALE GENOMIC DNA]</scope>
    <source>
        <strain evidence="9">cv. Victoria</strain>
        <tissue evidence="8">Leaf</tissue>
    </source>
</reference>
<feature type="non-terminal residue" evidence="8">
    <location>
        <position position="1"/>
    </location>
</feature>
<name>A0A5J9TJW0_9POAL</name>
<keyword evidence="4" id="KW-0547">Nucleotide-binding</keyword>
<dbReference type="SUPFAM" id="SSF52540">
    <property type="entry name" value="P-loop containing nucleoside triphosphate hydrolases"/>
    <property type="match status" value="1"/>
</dbReference>
<dbReference type="InterPro" id="IPR027417">
    <property type="entry name" value="P-loop_NTPase"/>
</dbReference>
<evidence type="ECO:0000313" key="9">
    <source>
        <dbReference type="Proteomes" id="UP000324897"/>
    </source>
</evidence>
<dbReference type="InterPro" id="IPR002182">
    <property type="entry name" value="NB-ARC"/>
</dbReference>
<keyword evidence="9" id="KW-1185">Reference proteome</keyword>
<keyword evidence="5" id="KW-0611">Plant defense</keyword>
<dbReference type="GO" id="GO:0006952">
    <property type="term" value="P:defense response"/>
    <property type="evidence" value="ECO:0007669"/>
    <property type="project" value="UniProtKB-KW"/>
</dbReference>
<accession>A0A5J9TJW0</accession>
<comment type="similarity">
    <text evidence="1">Belongs to the disease resistance NB-LRR family.</text>
</comment>
<gene>
    <name evidence="8" type="ORF">EJB05_45179</name>
</gene>
<feature type="domain" description="NB-ARC" evidence="6">
    <location>
        <begin position="198"/>
        <end position="248"/>
    </location>
</feature>
<dbReference type="Proteomes" id="UP000324897">
    <property type="component" value="Chromosome 3"/>
</dbReference>
<evidence type="ECO:0000313" key="8">
    <source>
        <dbReference type="EMBL" id="TVU11585.1"/>
    </source>
</evidence>
<organism evidence="8 9">
    <name type="scientific">Eragrostis curvula</name>
    <name type="common">weeping love grass</name>
    <dbReference type="NCBI Taxonomy" id="38414"/>
    <lineage>
        <taxon>Eukaryota</taxon>
        <taxon>Viridiplantae</taxon>
        <taxon>Streptophyta</taxon>
        <taxon>Embryophyta</taxon>
        <taxon>Tracheophyta</taxon>
        <taxon>Spermatophyta</taxon>
        <taxon>Magnoliopsida</taxon>
        <taxon>Liliopsida</taxon>
        <taxon>Poales</taxon>
        <taxon>Poaceae</taxon>
        <taxon>PACMAD clade</taxon>
        <taxon>Chloridoideae</taxon>
        <taxon>Eragrostideae</taxon>
        <taxon>Eragrostidinae</taxon>
        <taxon>Eragrostis</taxon>
    </lineage>
</organism>
<protein>
    <recommendedName>
        <fullName evidence="10">Rx N-terminal domain-containing protein</fullName>
    </recommendedName>
</protein>
<evidence type="ECO:0000259" key="6">
    <source>
        <dbReference type="Pfam" id="PF00931"/>
    </source>
</evidence>
<dbReference type="InterPro" id="IPR041118">
    <property type="entry name" value="Rx_N"/>
</dbReference>
<dbReference type="PANTHER" id="PTHR19338">
    <property type="entry name" value="TRANSLOCASE OF INNER MITOCHONDRIAL MEMBRANE 13 HOMOLOG"/>
    <property type="match status" value="1"/>
</dbReference>
<dbReference type="EMBL" id="RWGY01000039">
    <property type="protein sequence ID" value="TVU11585.1"/>
    <property type="molecule type" value="Genomic_DNA"/>
</dbReference>
<evidence type="ECO:0008006" key="10">
    <source>
        <dbReference type="Google" id="ProtNLM"/>
    </source>
</evidence>
<proteinExistence type="inferred from homology"/>
<dbReference type="GO" id="GO:0043531">
    <property type="term" value="F:ADP binding"/>
    <property type="evidence" value="ECO:0007669"/>
    <property type="project" value="InterPro"/>
</dbReference>
<keyword evidence="3" id="KW-0677">Repeat</keyword>
<dbReference type="AlphaFoldDB" id="A0A5J9TJW0"/>
<sequence>MALPRVQTIVGMIGQVVVEELWQIRGVGDKIVHLRDELATMNGILRMLSEADEGSIDLHLVREWMKQVRKLACDSEDFIDDFRLRVNRSVAPPSDGTALSRGKHLVSRGKLQLDTLLLRRALAAKIQDLHARTITVSERRVRYGVDRKALGISNAFAPVSGASASAQVLRPVNDPDQFVGIEDQVADVAERVNLVRFKERDMKLKVFSIVGFGGLGKTTLAVEVCRRVEGEFERQANVSVSQAFDGSKDLKGLLQRSSESSCS</sequence>
<evidence type="ECO:0000256" key="5">
    <source>
        <dbReference type="ARBA" id="ARBA00022821"/>
    </source>
</evidence>
<evidence type="ECO:0000256" key="3">
    <source>
        <dbReference type="ARBA" id="ARBA00022737"/>
    </source>
</evidence>
<evidence type="ECO:0000256" key="2">
    <source>
        <dbReference type="ARBA" id="ARBA00022614"/>
    </source>
</evidence>
<evidence type="ECO:0000259" key="7">
    <source>
        <dbReference type="Pfam" id="PF18052"/>
    </source>
</evidence>
<evidence type="ECO:0000256" key="1">
    <source>
        <dbReference type="ARBA" id="ARBA00008894"/>
    </source>
</evidence>
<comment type="caution">
    <text evidence="8">The sequence shown here is derived from an EMBL/GenBank/DDBJ whole genome shotgun (WGS) entry which is preliminary data.</text>
</comment>
<dbReference type="OrthoDB" id="686158at2759"/>
<dbReference type="Gene3D" id="3.40.50.300">
    <property type="entry name" value="P-loop containing nucleotide triphosphate hydrolases"/>
    <property type="match status" value="1"/>
</dbReference>
<dbReference type="Gramene" id="TVU11585">
    <property type="protein sequence ID" value="TVU11585"/>
    <property type="gene ID" value="EJB05_45179"/>
</dbReference>
<feature type="domain" description="Disease resistance N-terminal" evidence="7">
    <location>
        <begin position="6"/>
        <end position="89"/>
    </location>
</feature>